<proteinExistence type="predicted"/>
<dbReference type="PANTHER" id="PTHR48098:SF6">
    <property type="entry name" value="FERRI-BACILLIBACTIN ESTERASE BESA"/>
    <property type="match status" value="1"/>
</dbReference>
<evidence type="ECO:0000313" key="3">
    <source>
        <dbReference type="Proteomes" id="UP000198575"/>
    </source>
</evidence>
<accession>A0A1I4W8M0</accession>
<dbReference type="PANTHER" id="PTHR48098">
    <property type="entry name" value="ENTEROCHELIN ESTERASE-RELATED"/>
    <property type="match status" value="1"/>
</dbReference>
<dbReference type="InterPro" id="IPR000801">
    <property type="entry name" value="Esterase-like"/>
</dbReference>
<organism evidence="2 3">
    <name type="scientific">Dokdonella immobilis</name>
    <dbReference type="NCBI Taxonomy" id="578942"/>
    <lineage>
        <taxon>Bacteria</taxon>
        <taxon>Pseudomonadati</taxon>
        <taxon>Pseudomonadota</taxon>
        <taxon>Gammaproteobacteria</taxon>
        <taxon>Lysobacterales</taxon>
        <taxon>Rhodanobacteraceae</taxon>
        <taxon>Dokdonella</taxon>
    </lineage>
</organism>
<dbReference type="Gene3D" id="3.40.50.1820">
    <property type="entry name" value="alpha/beta hydrolase"/>
    <property type="match status" value="1"/>
</dbReference>
<dbReference type="Proteomes" id="UP000198575">
    <property type="component" value="Unassembled WGS sequence"/>
</dbReference>
<feature type="signal peptide" evidence="1">
    <location>
        <begin position="1"/>
        <end position="23"/>
    </location>
</feature>
<protein>
    <submittedName>
        <fullName evidence="2">Putative esterase</fullName>
    </submittedName>
</protein>
<dbReference type="EMBL" id="FOVF01000004">
    <property type="protein sequence ID" value="SFN10094.1"/>
    <property type="molecule type" value="Genomic_DNA"/>
</dbReference>
<gene>
    <name evidence="2" type="ORF">SAMN05216289_104101</name>
</gene>
<dbReference type="InterPro" id="IPR029058">
    <property type="entry name" value="AB_hydrolase_fold"/>
</dbReference>
<dbReference type="RefSeq" id="WP_092405384.1">
    <property type="nucleotide sequence ID" value="NZ_FOVF01000004.1"/>
</dbReference>
<keyword evidence="1" id="KW-0732">Signal</keyword>
<keyword evidence="3" id="KW-1185">Reference proteome</keyword>
<dbReference type="SUPFAM" id="SSF53474">
    <property type="entry name" value="alpha/beta-Hydrolases"/>
    <property type="match status" value="1"/>
</dbReference>
<feature type="chain" id="PRO_5011550075" evidence="1">
    <location>
        <begin position="24"/>
        <end position="316"/>
    </location>
</feature>
<dbReference type="Pfam" id="PF00756">
    <property type="entry name" value="Esterase"/>
    <property type="match status" value="1"/>
</dbReference>
<dbReference type="OrthoDB" id="6381520at2"/>
<dbReference type="PROSITE" id="PS51257">
    <property type="entry name" value="PROKAR_LIPOPROTEIN"/>
    <property type="match status" value="1"/>
</dbReference>
<dbReference type="AlphaFoldDB" id="A0A1I4W8M0"/>
<dbReference type="STRING" id="578942.SAMN05216289_104101"/>
<sequence length="316" mass="35327">MNTGKIRDLLFPTLLLACACAHATELPIVASGRIERLADFPSKQIPPRNVDVWLPDGYPKAAPYAVLYMHDGQMLFDATTTWNHQEWKADEIAGELIRSGRARPFIIVGIWNGGAARAVEYFPQKPLQELAPKDRDELLATTYGDGQKLFSGPVHSDRYLRFLVTELKPYIDSHFKVSPRREDALLMGSSLGGLISMYALAEYPEVFGAAACLSTHWPGRMGDGPDNPVPATFFRYIETHFPKAGRHRIYFDHGTRTLDESYADRQRVVDALIRAKGYVATDFMSRVFPGAEHSETSWAQRLDIPMTFLLAPGSAP</sequence>
<evidence type="ECO:0000256" key="1">
    <source>
        <dbReference type="SAM" id="SignalP"/>
    </source>
</evidence>
<evidence type="ECO:0000313" key="2">
    <source>
        <dbReference type="EMBL" id="SFN10094.1"/>
    </source>
</evidence>
<name>A0A1I4W8M0_9GAMM</name>
<dbReference type="InterPro" id="IPR050583">
    <property type="entry name" value="Mycobacterial_A85_antigen"/>
</dbReference>
<reference evidence="2 3" key="1">
    <citation type="submission" date="2016-10" db="EMBL/GenBank/DDBJ databases">
        <authorList>
            <person name="de Groot N.N."/>
        </authorList>
    </citation>
    <scope>NUCLEOTIDE SEQUENCE [LARGE SCALE GENOMIC DNA]</scope>
    <source>
        <strain evidence="2 3">CGMCC 1.7659</strain>
    </source>
</reference>